<sequence>MTSSVGLRSPSRGGSTKAGRHIQTQGQGRWQELRDTTETMDNDDHDHDHDQATIQSSRHSHHTIHTTATSTHRDSHDDYQARLSYPHTKLPAINNNSNGGSRSGSSGKSNAEKHNDMDIEIVGIEMKESPSNNTRTTTTTTTTKSTTGIIVDEKKEGGRRVDNRNPGPRGNRGGVSGGSERDSEKKLGGSGGNGSTSGSPSASTSTDSDSGSVISTTLDGNGTERGVVSSAGVTTGNGGGVGLGIGMGDGVGDDDERNEQQVERDSEGRTVVYKVYKRRWFGLVQLTLLNIIVSWDWLTFSPVASHAAFYFDTTETTINWLSTAFLFAFTFITPLVIYVLHLGPKLSITTAAALLLVGNWVRYAGSHSTSPQGGIFGVVMFGQILVGLAQPFVLAAPARYSDLWFTNRGRVAATALTSLANPFGAALGQLIVPFWVNTPSDVSHMVLYVSIISSICAIPAFFIPAKPPTPAAPSSTTPKLPLRTSAAILLGHPEFWLLFVPFAVYVGTFNSISSLLNQVMEPYGYSDEEAGIAGAVLIVVGLVVSAITSPIIDRTKAFLTTIRIAVPLIGLCYLIFLWMPGTHDSAGLAGPYVILAILGAASFSLVPVVVEFLVEVTHPISPEVTSTLAWSGGQVLGGVFIIVSGALKEKEGKNGRPEGNMYWALVFHAVVAMVAVPVPLCLGLFGRGDRVSLRRVRSDDGPRRASVEEGRS</sequence>
<reference evidence="7" key="1">
    <citation type="journal article" date="2023" name="Mol. Phylogenet. Evol.">
        <title>Genome-scale phylogeny and comparative genomics of the fungal order Sordariales.</title>
        <authorList>
            <person name="Hensen N."/>
            <person name="Bonometti L."/>
            <person name="Westerberg I."/>
            <person name="Brannstrom I.O."/>
            <person name="Guillou S."/>
            <person name="Cros-Aarteil S."/>
            <person name="Calhoun S."/>
            <person name="Haridas S."/>
            <person name="Kuo A."/>
            <person name="Mondo S."/>
            <person name="Pangilinan J."/>
            <person name="Riley R."/>
            <person name="LaButti K."/>
            <person name="Andreopoulos B."/>
            <person name="Lipzen A."/>
            <person name="Chen C."/>
            <person name="Yan M."/>
            <person name="Daum C."/>
            <person name="Ng V."/>
            <person name="Clum A."/>
            <person name="Steindorff A."/>
            <person name="Ohm R.A."/>
            <person name="Martin F."/>
            <person name="Silar P."/>
            <person name="Natvig D.O."/>
            <person name="Lalanne C."/>
            <person name="Gautier V."/>
            <person name="Ament-Velasquez S.L."/>
            <person name="Kruys A."/>
            <person name="Hutchinson M.I."/>
            <person name="Powell A.J."/>
            <person name="Barry K."/>
            <person name="Miller A.N."/>
            <person name="Grigoriev I.V."/>
            <person name="Debuchy R."/>
            <person name="Gladieux P."/>
            <person name="Hiltunen Thoren M."/>
            <person name="Johannesson H."/>
        </authorList>
    </citation>
    <scope>NUCLEOTIDE SEQUENCE</scope>
    <source>
        <strain evidence="7">FGSC 1904</strain>
    </source>
</reference>
<proteinExistence type="predicted"/>
<dbReference type="InterPro" id="IPR036259">
    <property type="entry name" value="MFS_trans_sf"/>
</dbReference>
<feature type="compositionally biased region" description="Low complexity" evidence="5">
    <location>
        <begin position="134"/>
        <end position="147"/>
    </location>
</feature>
<evidence type="ECO:0000256" key="5">
    <source>
        <dbReference type="SAM" id="MobiDB-lite"/>
    </source>
</evidence>
<dbReference type="AlphaFoldDB" id="A0AAE0UEY0"/>
<feature type="transmembrane region" description="Helical" evidence="6">
    <location>
        <begin position="375"/>
        <end position="398"/>
    </location>
</feature>
<gene>
    <name evidence="7" type="ORF">B0T20DRAFT_345588</name>
</gene>
<dbReference type="Proteomes" id="UP001281003">
    <property type="component" value="Unassembled WGS sequence"/>
</dbReference>
<protein>
    <submittedName>
        <fullName evidence="7">Major facilitator superfamily domain-containing protein</fullName>
    </submittedName>
</protein>
<keyword evidence="2 6" id="KW-0812">Transmembrane</keyword>
<comment type="caution">
    <text evidence="7">The sequence shown here is derived from an EMBL/GenBank/DDBJ whole genome shotgun (WGS) entry which is preliminary data.</text>
</comment>
<comment type="subcellular location">
    <subcellularLocation>
        <location evidence="1">Membrane</location>
        <topology evidence="1">Multi-pass membrane protein</topology>
    </subcellularLocation>
</comment>
<dbReference type="GO" id="GO:0022857">
    <property type="term" value="F:transmembrane transporter activity"/>
    <property type="evidence" value="ECO:0007669"/>
    <property type="project" value="InterPro"/>
</dbReference>
<keyword evidence="4 6" id="KW-0472">Membrane</keyword>
<dbReference type="Gene3D" id="1.20.1250.20">
    <property type="entry name" value="MFS general substrate transporter like domains"/>
    <property type="match status" value="2"/>
</dbReference>
<evidence type="ECO:0000256" key="1">
    <source>
        <dbReference type="ARBA" id="ARBA00004141"/>
    </source>
</evidence>
<dbReference type="PANTHER" id="PTHR10924">
    <property type="entry name" value="MAJOR FACILITATOR SUPERFAMILY PROTEIN-RELATED"/>
    <property type="match status" value="1"/>
</dbReference>
<feature type="compositionally biased region" description="Low complexity" evidence="5">
    <location>
        <begin position="94"/>
        <end position="109"/>
    </location>
</feature>
<evidence type="ECO:0000256" key="6">
    <source>
        <dbReference type="SAM" id="Phobius"/>
    </source>
</evidence>
<organism evidence="7 8">
    <name type="scientific">Sordaria brevicollis</name>
    <dbReference type="NCBI Taxonomy" id="83679"/>
    <lineage>
        <taxon>Eukaryota</taxon>
        <taxon>Fungi</taxon>
        <taxon>Dikarya</taxon>
        <taxon>Ascomycota</taxon>
        <taxon>Pezizomycotina</taxon>
        <taxon>Sordariomycetes</taxon>
        <taxon>Sordariomycetidae</taxon>
        <taxon>Sordariales</taxon>
        <taxon>Sordariaceae</taxon>
        <taxon>Sordaria</taxon>
    </lineage>
</organism>
<feature type="region of interest" description="Disordered" evidence="5">
    <location>
        <begin position="1"/>
        <end position="264"/>
    </location>
</feature>
<keyword evidence="3 6" id="KW-1133">Transmembrane helix</keyword>
<feature type="transmembrane region" description="Helical" evidence="6">
    <location>
        <begin position="280"/>
        <end position="298"/>
    </location>
</feature>
<reference evidence="7" key="2">
    <citation type="submission" date="2023-07" db="EMBL/GenBank/DDBJ databases">
        <authorList>
            <consortium name="Lawrence Berkeley National Laboratory"/>
            <person name="Haridas S."/>
            <person name="Hensen N."/>
            <person name="Bonometti L."/>
            <person name="Westerberg I."/>
            <person name="Brannstrom I.O."/>
            <person name="Guillou S."/>
            <person name="Cros-Aarteil S."/>
            <person name="Calhoun S."/>
            <person name="Kuo A."/>
            <person name="Mondo S."/>
            <person name="Pangilinan J."/>
            <person name="Riley R."/>
            <person name="LaButti K."/>
            <person name="Andreopoulos B."/>
            <person name="Lipzen A."/>
            <person name="Chen C."/>
            <person name="Yanf M."/>
            <person name="Daum C."/>
            <person name="Ng V."/>
            <person name="Clum A."/>
            <person name="Steindorff A."/>
            <person name="Ohm R."/>
            <person name="Martin F."/>
            <person name="Silar P."/>
            <person name="Natvig D."/>
            <person name="Lalanne C."/>
            <person name="Gautier V."/>
            <person name="Ament-velasquez S.L."/>
            <person name="Kruys A."/>
            <person name="Hutchinson M.I."/>
            <person name="Powell A.J."/>
            <person name="Barry K."/>
            <person name="Miller A.N."/>
            <person name="Grigoriev I.V."/>
            <person name="Debuchy R."/>
            <person name="Gladieux P."/>
            <person name="Thoren M.H."/>
            <person name="Johannesson H."/>
        </authorList>
    </citation>
    <scope>NUCLEOTIDE SEQUENCE</scope>
    <source>
        <strain evidence="7">FGSC 1904</strain>
    </source>
</reference>
<accession>A0AAE0UEY0</accession>
<feature type="compositionally biased region" description="Basic and acidic residues" evidence="5">
    <location>
        <begin position="151"/>
        <end position="163"/>
    </location>
</feature>
<feature type="compositionally biased region" description="Gly residues" evidence="5">
    <location>
        <begin position="235"/>
        <end position="250"/>
    </location>
</feature>
<dbReference type="SUPFAM" id="SSF103473">
    <property type="entry name" value="MFS general substrate transporter"/>
    <property type="match status" value="1"/>
</dbReference>
<feature type="compositionally biased region" description="Low complexity" evidence="5">
    <location>
        <begin position="196"/>
        <end position="217"/>
    </location>
</feature>
<evidence type="ECO:0000313" key="8">
    <source>
        <dbReference type="Proteomes" id="UP001281003"/>
    </source>
</evidence>
<feature type="transmembrane region" description="Helical" evidence="6">
    <location>
        <begin position="410"/>
        <end position="436"/>
    </location>
</feature>
<dbReference type="Pfam" id="PF07690">
    <property type="entry name" value="MFS_1"/>
    <property type="match status" value="1"/>
</dbReference>
<feature type="transmembrane region" description="Helical" evidence="6">
    <location>
        <begin position="626"/>
        <end position="647"/>
    </location>
</feature>
<dbReference type="InterPro" id="IPR011701">
    <property type="entry name" value="MFS"/>
</dbReference>
<feature type="transmembrane region" description="Helical" evidence="6">
    <location>
        <begin position="592"/>
        <end position="614"/>
    </location>
</feature>
<feature type="compositionally biased region" description="Basic and acidic residues" evidence="5">
    <location>
        <begin position="71"/>
        <end position="80"/>
    </location>
</feature>
<evidence type="ECO:0000313" key="7">
    <source>
        <dbReference type="EMBL" id="KAK3401617.1"/>
    </source>
</evidence>
<feature type="transmembrane region" description="Helical" evidence="6">
    <location>
        <begin position="564"/>
        <end position="580"/>
    </location>
</feature>
<dbReference type="GO" id="GO:0016020">
    <property type="term" value="C:membrane"/>
    <property type="evidence" value="ECO:0007669"/>
    <property type="project" value="UniProtKB-SubCell"/>
</dbReference>
<feature type="transmembrane region" description="Helical" evidence="6">
    <location>
        <begin position="486"/>
        <end position="512"/>
    </location>
</feature>
<keyword evidence="8" id="KW-1185">Reference proteome</keyword>
<dbReference type="EMBL" id="JAUTDP010000002">
    <property type="protein sequence ID" value="KAK3401617.1"/>
    <property type="molecule type" value="Genomic_DNA"/>
</dbReference>
<feature type="transmembrane region" description="Helical" evidence="6">
    <location>
        <begin position="318"/>
        <end position="339"/>
    </location>
</feature>
<evidence type="ECO:0000256" key="2">
    <source>
        <dbReference type="ARBA" id="ARBA00022692"/>
    </source>
</evidence>
<feature type="transmembrane region" description="Helical" evidence="6">
    <location>
        <begin position="346"/>
        <end position="363"/>
    </location>
</feature>
<feature type="transmembrane region" description="Helical" evidence="6">
    <location>
        <begin position="662"/>
        <end position="685"/>
    </location>
</feature>
<feature type="transmembrane region" description="Helical" evidence="6">
    <location>
        <begin position="442"/>
        <end position="465"/>
    </location>
</feature>
<dbReference type="InterPro" id="IPR049680">
    <property type="entry name" value="FLVCR1-2_SLC49-like"/>
</dbReference>
<name>A0AAE0UEY0_SORBR</name>
<dbReference type="PANTHER" id="PTHR10924:SF6">
    <property type="entry name" value="SOLUTE CARRIER FAMILY 49 MEMBER A3"/>
    <property type="match status" value="1"/>
</dbReference>
<evidence type="ECO:0000256" key="3">
    <source>
        <dbReference type="ARBA" id="ARBA00022989"/>
    </source>
</evidence>
<feature type="transmembrane region" description="Helical" evidence="6">
    <location>
        <begin position="532"/>
        <end position="552"/>
    </location>
</feature>
<feature type="compositionally biased region" description="Basic and acidic residues" evidence="5">
    <location>
        <begin position="31"/>
        <end position="51"/>
    </location>
</feature>
<evidence type="ECO:0000256" key="4">
    <source>
        <dbReference type="ARBA" id="ARBA00023136"/>
    </source>
</evidence>